<feature type="chain" id="PRO_5020020955" evidence="2">
    <location>
        <begin position="21"/>
        <end position="269"/>
    </location>
</feature>
<evidence type="ECO:0000256" key="2">
    <source>
        <dbReference type="SAM" id="SignalP"/>
    </source>
</evidence>
<dbReference type="Proteomes" id="UP000299102">
    <property type="component" value="Unassembled WGS sequence"/>
</dbReference>
<organism evidence="3 4">
    <name type="scientific">Eumeta variegata</name>
    <name type="common">Bagworm moth</name>
    <name type="synonym">Eumeta japonica</name>
    <dbReference type="NCBI Taxonomy" id="151549"/>
    <lineage>
        <taxon>Eukaryota</taxon>
        <taxon>Metazoa</taxon>
        <taxon>Ecdysozoa</taxon>
        <taxon>Arthropoda</taxon>
        <taxon>Hexapoda</taxon>
        <taxon>Insecta</taxon>
        <taxon>Pterygota</taxon>
        <taxon>Neoptera</taxon>
        <taxon>Endopterygota</taxon>
        <taxon>Lepidoptera</taxon>
        <taxon>Glossata</taxon>
        <taxon>Ditrysia</taxon>
        <taxon>Tineoidea</taxon>
        <taxon>Psychidae</taxon>
        <taxon>Oiketicinae</taxon>
        <taxon>Eumeta</taxon>
    </lineage>
</organism>
<gene>
    <name evidence="3" type="ORF">EVAR_9101_1</name>
</gene>
<feature type="signal peptide" evidence="2">
    <location>
        <begin position="1"/>
        <end position="20"/>
    </location>
</feature>
<feature type="compositionally biased region" description="Low complexity" evidence="1">
    <location>
        <begin position="107"/>
        <end position="116"/>
    </location>
</feature>
<protein>
    <submittedName>
        <fullName evidence="3">Uncharacterized protein</fullName>
    </submittedName>
</protein>
<sequence>MFRPNRTYFLILVLILSCTADPSPQLNLPPISSTQRNPYAGYGLLSNPQMSINSPGNQFAVSPNPNFQLNSVRPTLSTLGNFPVSSTPSLNPSINNNGYPNLDYGNGLQNNQNVQGSSTLRPFDNRNRDDRIDVNNDPNFRRNDPNFVRNDPNYVGANPYDFNRGLNANFPGTNAIDDRVYQVNMQEIRNFLLQADDQASTECTNNVAAQWNFETNVNEATQHAAHNLKREERWRECLHVSASQLPRDSALSVWFGRVQTKDTPHNTGI</sequence>
<dbReference type="EMBL" id="BGZK01000095">
    <property type="protein sequence ID" value="GBP18258.1"/>
    <property type="molecule type" value="Genomic_DNA"/>
</dbReference>
<keyword evidence="2" id="KW-0732">Signal</keyword>
<reference evidence="3 4" key="1">
    <citation type="journal article" date="2019" name="Commun. Biol.">
        <title>The bagworm genome reveals a unique fibroin gene that provides high tensile strength.</title>
        <authorList>
            <person name="Kono N."/>
            <person name="Nakamura H."/>
            <person name="Ohtoshi R."/>
            <person name="Tomita M."/>
            <person name="Numata K."/>
            <person name="Arakawa K."/>
        </authorList>
    </citation>
    <scope>NUCLEOTIDE SEQUENCE [LARGE SCALE GENOMIC DNA]</scope>
</reference>
<accession>A0A4C1TWF8</accession>
<evidence type="ECO:0000256" key="1">
    <source>
        <dbReference type="SAM" id="MobiDB-lite"/>
    </source>
</evidence>
<dbReference type="PROSITE" id="PS51257">
    <property type="entry name" value="PROKAR_LIPOPROTEIN"/>
    <property type="match status" value="1"/>
</dbReference>
<name>A0A4C1TWF8_EUMVA</name>
<proteinExistence type="predicted"/>
<dbReference type="STRING" id="151549.A0A4C1TWF8"/>
<keyword evidence="4" id="KW-1185">Reference proteome</keyword>
<feature type="compositionally biased region" description="Basic and acidic residues" evidence="1">
    <location>
        <begin position="123"/>
        <end position="144"/>
    </location>
</feature>
<dbReference type="AlphaFoldDB" id="A0A4C1TWF8"/>
<feature type="region of interest" description="Disordered" evidence="1">
    <location>
        <begin position="107"/>
        <end position="152"/>
    </location>
</feature>
<dbReference type="OrthoDB" id="10029630at2759"/>
<comment type="caution">
    <text evidence="3">The sequence shown here is derived from an EMBL/GenBank/DDBJ whole genome shotgun (WGS) entry which is preliminary data.</text>
</comment>
<evidence type="ECO:0000313" key="4">
    <source>
        <dbReference type="Proteomes" id="UP000299102"/>
    </source>
</evidence>
<evidence type="ECO:0000313" key="3">
    <source>
        <dbReference type="EMBL" id="GBP18258.1"/>
    </source>
</evidence>